<dbReference type="STRING" id="135651.G0NR09"/>
<accession>G0NR09</accession>
<evidence type="ECO:0000256" key="6">
    <source>
        <dbReference type="SAM" id="SignalP"/>
    </source>
</evidence>
<evidence type="ECO:0000313" key="7">
    <source>
        <dbReference type="EMBL" id="EGT36011.1"/>
    </source>
</evidence>
<keyword evidence="6" id="KW-0732">Signal</keyword>
<dbReference type="InParanoid" id="G0NR09"/>
<dbReference type="GO" id="GO:0016020">
    <property type="term" value="C:membrane"/>
    <property type="evidence" value="ECO:0007669"/>
    <property type="project" value="UniProtKB-SubCell"/>
</dbReference>
<sequence>MLLCTMVIFSMAPRMSTSFWSAKETNILWRRRETEHLDCGRILRNDKEYINNFIGDKRISIVRNIDYMDMSCSSIQNRIIPFNYHLRPLKVGVVFARVVYKDYEFLEKQVQVSYHPQNNFCFFVDSKSDADFKWRIRRLARCLPNVHVLDEELPIDSAGHNMNLAHYKCMERMVKYPNWGYFILMQNHDVIGKTVYEISRIFELLDGANDIDIDKEFGRIEERFDWDLKTLRLFRDESLYTPEFLNKTLRISKGSVQGSLSREAVEWMVKTVNPRVYLDQWNEGVYGVDEQWISTFQANDFLGMPGHFTDKCLNETGNKTDFISRWSKWSWADEIGEKCGSKFVRHGVCIMGIEELPVIAQMPNIMFNKMMPSFDYAIVDCTAELIFNRTFLGQDDHPLEEDYYLNMVNVIYHKHHMESDYELNCTPGYEIWRNRKYPL</sequence>
<evidence type="ECO:0000313" key="8">
    <source>
        <dbReference type="Proteomes" id="UP000008068"/>
    </source>
</evidence>
<protein>
    <submittedName>
        <fullName evidence="7">Uncharacterized protein</fullName>
    </submittedName>
</protein>
<dbReference type="AlphaFoldDB" id="G0NR09"/>
<dbReference type="FunCoup" id="G0NR09">
    <property type="interactions" value="161"/>
</dbReference>
<keyword evidence="4" id="KW-0472">Membrane</keyword>
<dbReference type="OMA" id="RQCIDVY"/>
<dbReference type="InterPro" id="IPR003406">
    <property type="entry name" value="Glyco_trans_14"/>
</dbReference>
<feature type="chain" id="PRO_5003406179" evidence="6">
    <location>
        <begin position="19"/>
        <end position="439"/>
    </location>
</feature>
<name>G0NR09_CAEBE</name>
<reference evidence="8" key="1">
    <citation type="submission" date="2011-07" db="EMBL/GenBank/DDBJ databases">
        <authorList>
            <consortium name="Caenorhabditis brenneri Sequencing and Analysis Consortium"/>
            <person name="Wilson R.K."/>
        </authorList>
    </citation>
    <scope>NUCLEOTIDE SEQUENCE [LARGE SCALE GENOMIC DNA]</scope>
    <source>
        <strain evidence="8">PB2801</strain>
    </source>
</reference>
<keyword evidence="3" id="KW-0808">Transferase</keyword>
<dbReference type="OrthoDB" id="2019572at2759"/>
<dbReference type="Pfam" id="PF02485">
    <property type="entry name" value="Branch"/>
    <property type="match status" value="1"/>
</dbReference>
<dbReference type="Proteomes" id="UP000008068">
    <property type="component" value="Unassembled WGS sequence"/>
</dbReference>
<dbReference type="EMBL" id="GL379929">
    <property type="protein sequence ID" value="EGT36011.1"/>
    <property type="molecule type" value="Genomic_DNA"/>
</dbReference>
<evidence type="ECO:0000256" key="4">
    <source>
        <dbReference type="ARBA" id="ARBA00023136"/>
    </source>
</evidence>
<gene>
    <name evidence="7" type="ORF">CAEBREN_03660</name>
</gene>
<evidence type="ECO:0000256" key="2">
    <source>
        <dbReference type="ARBA" id="ARBA00022676"/>
    </source>
</evidence>
<dbReference type="PANTHER" id="PTHR46671">
    <property type="entry name" value="PROTEIN CBG11221"/>
    <property type="match status" value="1"/>
</dbReference>
<evidence type="ECO:0000256" key="1">
    <source>
        <dbReference type="ARBA" id="ARBA00004606"/>
    </source>
</evidence>
<organism evidence="8">
    <name type="scientific">Caenorhabditis brenneri</name>
    <name type="common">Nematode worm</name>
    <dbReference type="NCBI Taxonomy" id="135651"/>
    <lineage>
        <taxon>Eukaryota</taxon>
        <taxon>Metazoa</taxon>
        <taxon>Ecdysozoa</taxon>
        <taxon>Nematoda</taxon>
        <taxon>Chromadorea</taxon>
        <taxon>Rhabditida</taxon>
        <taxon>Rhabditina</taxon>
        <taxon>Rhabditomorpha</taxon>
        <taxon>Rhabditoidea</taxon>
        <taxon>Rhabditidae</taxon>
        <taxon>Peloderinae</taxon>
        <taxon>Caenorhabditis</taxon>
    </lineage>
</organism>
<evidence type="ECO:0000256" key="3">
    <source>
        <dbReference type="ARBA" id="ARBA00022679"/>
    </source>
</evidence>
<dbReference type="eggNOG" id="KOG0799">
    <property type="taxonomic scope" value="Eukaryota"/>
</dbReference>
<evidence type="ECO:0000256" key="5">
    <source>
        <dbReference type="ARBA" id="ARBA00023180"/>
    </source>
</evidence>
<keyword evidence="5" id="KW-0325">Glycoprotein</keyword>
<dbReference type="PANTHER" id="PTHR46671:SF7">
    <property type="entry name" value="CORE-2_I-BRANCHING ENZYME"/>
    <property type="match status" value="1"/>
</dbReference>
<dbReference type="HOGENOM" id="CLU_032341_2_0_1"/>
<dbReference type="GO" id="GO:0016757">
    <property type="term" value="F:glycosyltransferase activity"/>
    <property type="evidence" value="ECO:0007669"/>
    <property type="project" value="UniProtKB-KW"/>
</dbReference>
<keyword evidence="8" id="KW-1185">Reference proteome</keyword>
<keyword evidence="2" id="KW-0328">Glycosyltransferase</keyword>
<comment type="subcellular location">
    <subcellularLocation>
        <location evidence="1">Membrane</location>
        <topology evidence="1">Single-pass type II membrane protein</topology>
    </subcellularLocation>
</comment>
<proteinExistence type="predicted"/>
<feature type="signal peptide" evidence="6">
    <location>
        <begin position="1"/>
        <end position="18"/>
    </location>
</feature>